<gene>
    <name evidence="2" type="ORF">CH63R_09853</name>
</gene>
<evidence type="ECO:0000256" key="1">
    <source>
        <dbReference type="SAM" id="MobiDB-lite"/>
    </source>
</evidence>
<proteinExistence type="predicted"/>
<reference evidence="3" key="1">
    <citation type="journal article" date="2017" name="BMC Genomics">
        <title>Gapless genome assembly of Colletotrichum higginsianum reveals chromosome structure and association of transposable elements with secondary metabolite gene clusters.</title>
        <authorList>
            <person name="Dallery J.-F."/>
            <person name="Lapalu N."/>
            <person name="Zampounis A."/>
            <person name="Pigne S."/>
            <person name="Luyten I."/>
            <person name="Amselem J."/>
            <person name="Wittenberg A.H.J."/>
            <person name="Zhou S."/>
            <person name="de Queiroz M.V."/>
            <person name="Robin G.P."/>
            <person name="Auger A."/>
            <person name="Hainaut M."/>
            <person name="Henrissat B."/>
            <person name="Kim K.-T."/>
            <person name="Lee Y.-H."/>
            <person name="Lespinet O."/>
            <person name="Schwartz D.C."/>
            <person name="Thon M.R."/>
            <person name="O'Connell R.J."/>
        </authorList>
    </citation>
    <scope>NUCLEOTIDE SEQUENCE [LARGE SCALE GENOMIC DNA]</scope>
    <source>
        <strain evidence="3">IMI 349063</strain>
    </source>
</reference>
<feature type="compositionally biased region" description="Polar residues" evidence="1">
    <location>
        <begin position="96"/>
        <end position="108"/>
    </location>
</feature>
<dbReference type="GeneID" id="28868934"/>
<dbReference type="AlphaFoldDB" id="A0A1B7Y147"/>
<dbReference type="KEGG" id="chig:CH63R_09853"/>
<dbReference type="RefSeq" id="XP_018154251.1">
    <property type="nucleotide sequence ID" value="XM_018304827.1"/>
</dbReference>
<feature type="region of interest" description="Disordered" evidence="1">
    <location>
        <begin position="60"/>
        <end position="108"/>
    </location>
</feature>
<protein>
    <submittedName>
        <fullName evidence="2">Uncharacterized protein</fullName>
    </submittedName>
</protein>
<evidence type="ECO:0000313" key="2">
    <source>
        <dbReference type="EMBL" id="OBR05733.1"/>
    </source>
</evidence>
<organism evidence="2 3">
    <name type="scientific">Colletotrichum higginsianum (strain IMI 349063)</name>
    <name type="common">Crucifer anthracnose fungus</name>
    <dbReference type="NCBI Taxonomy" id="759273"/>
    <lineage>
        <taxon>Eukaryota</taxon>
        <taxon>Fungi</taxon>
        <taxon>Dikarya</taxon>
        <taxon>Ascomycota</taxon>
        <taxon>Pezizomycotina</taxon>
        <taxon>Sordariomycetes</taxon>
        <taxon>Hypocreomycetidae</taxon>
        <taxon>Glomerellales</taxon>
        <taxon>Glomerellaceae</taxon>
        <taxon>Colletotrichum</taxon>
        <taxon>Colletotrichum destructivum species complex</taxon>
    </lineage>
</organism>
<name>A0A1B7Y147_COLHI</name>
<keyword evidence="3" id="KW-1185">Reference proteome</keyword>
<dbReference type="EMBL" id="LTAN01000007">
    <property type="protein sequence ID" value="OBR05733.1"/>
    <property type="molecule type" value="Genomic_DNA"/>
</dbReference>
<dbReference type="Proteomes" id="UP000092177">
    <property type="component" value="Unassembled WGS sequence"/>
</dbReference>
<feature type="compositionally biased region" description="Low complexity" evidence="1">
    <location>
        <begin position="62"/>
        <end position="79"/>
    </location>
</feature>
<sequence length="234" mass="24972">MPFRVAIMTRPTADGIHELYCELYTSDLKNDPGFIEAVTPEEAKAEYNLDASHLLEAQRHSNNNNTNTNTNNVNVHVHNQPGPRRRSPSARRVNNHPASSSTRNVAPVGATNTYVHSMSGGTMVIAPCNRVGIARNAASAAAAAAAPTAVRRVHNGARRHRDDDYNDYDYDDEAIGGGPARGWLAAPRGGVAGDPLGAEDPGREAVERGLRLRFAMEMGFGSLAGRGFGANGGF</sequence>
<evidence type="ECO:0000313" key="3">
    <source>
        <dbReference type="Proteomes" id="UP000092177"/>
    </source>
</evidence>
<accession>A0A1B7Y147</accession>
<dbReference type="OrthoDB" id="10507029at2759"/>
<comment type="caution">
    <text evidence="2">The sequence shown here is derived from an EMBL/GenBank/DDBJ whole genome shotgun (WGS) entry which is preliminary data.</text>
</comment>
<dbReference type="VEuPathDB" id="FungiDB:CH63R_09853"/>